<dbReference type="GO" id="GO:0045892">
    <property type="term" value="P:negative regulation of DNA-templated transcription"/>
    <property type="evidence" value="ECO:0007669"/>
    <property type="project" value="TreeGrafter"/>
</dbReference>
<evidence type="ECO:0000256" key="2">
    <source>
        <dbReference type="ARBA" id="ARBA00022491"/>
    </source>
</evidence>
<feature type="binding site" evidence="7">
    <location>
        <position position="154"/>
    </location>
    <ligand>
        <name>Zn(2+)</name>
        <dbReference type="ChEBI" id="CHEBI:29105"/>
    </ligand>
</feature>
<dbReference type="GO" id="GO:0003700">
    <property type="term" value="F:DNA-binding transcription factor activity"/>
    <property type="evidence" value="ECO:0007669"/>
    <property type="project" value="InterPro"/>
</dbReference>
<dbReference type="Gene3D" id="1.10.10.10">
    <property type="entry name" value="Winged helix-like DNA-binding domain superfamily/Winged helix DNA-binding domain"/>
    <property type="match status" value="1"/>
</dbReference>
<keyword evidence="2" id="KW-0678">Repressor</keyword>
<dbReference type="AlphaFoldDB" id="A0A7C9MAV7"/>
<dbReference type="InterPro" id="IPR036390">
    <property type="entry name" value="WH_DNA-bd_sf"/>
</dbReference>
<evidence type="ECO:0000256" key="5">
    <source>
        <dbReference type="ARBA" id="ARBA00023125"/>
    </source>
</evidence>
<keyword evidence="4" id="KW-0805">Transcription regulation</keyword>
<keyword evidence="3 7" id="KW-0862">Zinc</keyword>
<dbReference type="SUPFAM" id="SSF46785">
    <property type="entry name" value="Winged helix' DNA-binding domain"/>
    <property type="match status" value="1"/>
</dbReference>
<keyword evidence="9" id="KW-1185">Reference proteome</keyword>
<sequence>MTAKGFHRHDHASCIADAIEQAESYCAAKGLKFTDQRRRVLRYLLEDHRALGAYDILDRLRADGLNAQPPVAYRALEFLVTNGFAHRIERLNAFIACAHPEAPHAPAFLICRKCHAVAETETDPVDGRLGALAETEGFTIEATVLEAEGVCPNCAGTSGA</sequence>
<evidence type="ECO:0000256" key="3">
    <source>
        <dbReference type="ARBA" id="ARBA00022833"/>
    </source>
</evidence>
<evidence type="ECO:0000256" key="7">
    <source>
        <dbReference type="PIRSR" id="PIRSR602481-1"/>
    </source>
</evidence>
<keyword evidence="6" id="KW-0804">Transcription</keyword>
<dbReference type="GO" id="GO:1900376">
    <property type="term" value="P:regulation of secondary metabolite biosynthetic process"/>
    <property type="evidence" value="ECO:0007669"/>
    <property type="project" value="TreeGrafter"/>
</dbReference>
<feature type="binding site" evidence="7">
    <location>
        <position position="111"/>
    </location>
    <ligand>
        <name>Zn(2+)</name>
        <dbReference type="ChEBI" id="CHEBI:29105"/>
    </ligand>
</feature>
<name>A0A7C9MAV7_9RHOB</name>
<dbReference type="EMBL" id="WUPT01000001">
    <property type="protein sequence ID" value="MXQ06431.1"/>
    <property type="molecule type" value="Genomic_DNA"/>
</dbReference>
<dbReference type="PANTHER" id="PTHR33202:SF6">
    <property type="entry name" value="ZINC UPTAKE REGULATION PROTEIN"/>
    <property type="match status" value="1"/>
</dbReference>
<evidence type="ECO:0000256" key="6">
    <source>
        <dbReference type="ARBA" id="ARBA00023163"/>
    </source>
</evidence>
<organism evidence="8 9">
    <name type="scientific">Kangsaoukella pontilimi</name>
    <dbReference type="NCBI Taxonomy" id="2691042"/>
    <lineage>
        <taxon>Bacteria</taxon>
        <taxon>Pseudomonadati</taxon>
        <taxon>Pseudomonadota</taxon>
        <taxon>Alphaproteobacteria</taxon>
        <taxon>Rhodobacterales</taxon>
        <taxon>Paracoccaceae</taxon>
        <taxon>Kangsaoukella</taxon>
    </lineage>
</organism>
<comment type="caution">
    <text evidence="8">The sequence shown here is derived from an EMBL/GenBank/DDBJ whole genome shotgun (WGS) entry which is preliminary data.</text>
</comment>
<dbReference type="InterPro" id="IPR002481">
    <property type="entry name" value="FUR"/>
</dbReference>
<dbReference type="GO" id="GO:0000976">
    <property type="term" value="F:transcription cis-regulatory region binding"/>
    <property type="evidence" value="ECO:0007669"/>
    <property type="project" value="TreeGrafter"/>
</dbReference>
<evidence type="ECO:0000313" key="9">
    <source>
        <dbReference type="Proteomes" id="UP000480350"/>
    </source>
</evidence>
<evidence type="ECO:0000256" key="4">
    <source>
        <dbReference type="ARBA" id="ARBA00023015"/>
    </source>
</evidence>
<accession>A0A7C9MAV7</accession>
<dbReference type="RefSeq" id="WP_160762368.1">
    <property type="nucleotide sequence ID" value="NZ_WUPT01000001.1"/>
</dbReference>
<feature type="binding site" evidence="7">
    <location>
        <position position="114"/>
    </location>
    <ligand>
        <name>Zn(2+)</name>
        <dbReference type="ChEBI" id="CHEBI:29105"/>
    </ligand>
</feature>
<keyword evidence="5" id="KW-0238">DNA-binding</keyword>
<dbReference type="Gene3D" id="3.30.1490.190">
    <property type="match status" value="1"/>
</dbReference>
<reference evidence="8 9" key="2">
    <citation type="submission" date="2020-03" db="EMBL/GenBank/DDBJ databases">
        <title>Kangsaoukella pontilimi gen. nov., sp. nov., a new member of the family Rhodobacteraceae isolated from a tidal mudflat.</title>
        <authorList>
            <person name="Kim I.S."/>
        </authorList>
    </citation>
    <scope>NUCLEOTIDE SEQUENCE [LARGE SCALE GENOMIC DNA]</scope>
    <source>
        <strain evidence="8 9">GH1-50</strain>
    </source>
</reference>
<dbReference type="Proteomes" id="UP000480350">
    <property type="component" value="Unassembled WGS sequence"/>
</dbReference>
<keyword evidence="7" id="KW-0479">Metal-binding</keyword>
<evidence type="ECO:0000313" key="8">
    <source>
        <dbReference type="EMBL" id="MXQ06431.1"/>
    </source>
</evidence>
<gene>
    <name evidence="8" type="ORF">GQ651_01085</name>
</gene>
<dbReference type="InterPro" id="IPR036388">
    <property type="entry name" value="WH-like_DNA-bd_sf"/>
</dbReference>
<dbReference type="GO" id="GO:0008270">
    <property type="term" value="F:zinc ion binding"/>
    <property type="evidence" value="ECO:0007669"/>
    <property type="project" value="TreeGrafter"/>
</dbReference>
<evidence type="ECO:0000256" key="1">
    <source>
        <dbReference type="ARBA" id="ARBA00007957"/>
    </source>
</evidence>
<dbReference type="GO" id="GO:0005829">
    <property type="term" value="C:cytosol"/>
    <property type="evidence" value="ECO:0007669"/>
    <property type="project" value="TreeGrafter"/>
</dbReference>
<dbReference type="InterPro" id="IPR043135">
    <property type="entry name" value="Fur_C"/>
</dbReference>
<reference evidence="8 9" key="1">
    <citation type="submission" date="2019-12" db="EMBL/GenBank/DDBJ databases">
        <authorList>
            <person name="Lee S.D."/>
        </authorList>
    </citation>
    <scope>NUCLEOTIDE SEQUENCE [LARGE SCALE GENOMIC DNA]</scope>
    <source>
        <strain evidence="8 9">GH1-50</strain>
    </source>
</reference>
<feature type="binding site" evidence="7">
    <location>
        <position position="151"/>
    </location>
    <ligand>
        <name>Zn(2+)</name>
        <dbReference type="ChEBI" id="CHEBI:29105"/>
    </ligand>
</feature>
<comment type="similarity">
    <text evidence="1">Belongs to the Fur family.</text>
</comment>
<dbReference type="PANTHER" id="PTHR33202">
    <property type="entry name" value="ZINC UPTAKE REGULATION PROTEIN"/>
    <property type="match status" value="1"/>
</dbReference>
<proteinExistence type="inferred from homology"/>
<dbReference type="Pfam" id="PF01475">
    <property type="entry name" value="FUR"/>
    <property type="match status" value="1"/>
</dbReference>
<protein>
    <submittedName>
        <fullName evidence="8">Transcriptional repressor</fullName>
    </submittedName>
</protein>
<comment type="cofactor">
    <cofactor evidence="7">
        <name>Zn(2+)</name>
        <dbReference type="ChEBI" id="CHEBI:29105"/>
    </cofactor>
    <text evidence="7">Binds 1 zinc ion per subunit.</text>
</comment>